<protein>
    <recommendedName>
        <fullName evidence="2">Nephrocystin 3-like N-terminal domain-containing protein</fullName>
    </recommendedName>
</protein>
<evidence type="ECO:0000259" key="2">
    <source>
        <dbReference type="Pfam" id="PF24883"/>
    </source>
</evidence>
<dbReference type="SUPFAM" id="SSF53167">
    <property type="entry name" value="Purine and uridine phosphorylases"/>
    <property type="match status" value="1"/>
</dbReference>
<feature type="domain" description="Nephrocystin 3-like N-terminal" evidence="2">
    <location>
        <begin position="347"/>
        <end position="467"/>
    </location>
</feature>
<dbReference type="EMBL" id="JAGIXG020000002">
    <property type="protein sequence ID" value="KAI6785341.1"/>
    <property type="molecule type" value="Genomic_DNA"/>
</dbReference>
<dbReference type="PANTHER" id="PTHR46082:SF11">
    <property type="entry name" value="AAA+ ATPASE DOMAIN-CONTAINING PROTEIN-RELATED"/>
    <property type="match status" value="1"/>
</dbReference>
<gene>
    <name evidence="3" type="ORF">J7T54_006983</name>
</gene>
<keyword evidence="1" id="KW-0677">Repeat</keyword>
<dbReference type="InterPro" id="IPR053137">
    <property type="entry name" value="NLR-like"/>
</dbReference>
<organism evidence="3 4">
    <name type="scientific">Emericellopsis cladophorae</name>
    <dbReference type="NCBI Taxonomy" id="2686198"/>
    <lineage>
        <taxon>Eukaryota</taxon>
        <taxon>Fungi</taxon>
        <taxon>Dikarya</taxon>
        <taxon>Ascomycota</taxon>
        <taxon>Pezizomycotina</taxon>
        <taxon>Sordariomycetes</taxon>
        <taxon>Hypocreomycetidae</taxon>
        <taxon>Hypocreales</taxon>
        <taxon>Bionectriaceae</taxon>
        <taxon>Emericellopsis</taxon>
    </lineage>
</organism>
<dbReference type="GeneID" id="75833460"/>
<dbReference type="GO" id="GO:0003824">
    <property type="term" value="F:catalytic activity"/>
    <property type="evidence" value="ECO:0007669"/>
    <property type="project" value="InterPro"/>
</dbReference>
<reference evidence="3" key="2">
    <citation type="submission" date="2022-07" db="EMBL/GenBank/DDBJ databases">
        <authorList>
            <person name="Goncalves M.F.M."/>
            <person name="Hilario S."/>
            <person name="Van De Peer Y."/>
            <person name="Esteves A.C."/>
            <person name="Alves A."/>
        </authorList>
    </citation>
    <scope>NUCLEOTIDE SEQUENCE</scope>
    <source>
        <strain evidence="3">MUM 19.33</strain>
    </source>
</reference>
<comment type="caution">
    <text evidence="3">The sequence shown here is derived from an EMBL/GenBank/DDBJ whole genome shotgun (WGS) entry which is preliminary data.</text>
</comment>
<dbReference type="Pfam" id="PF24883">
    <property type="entry name" value="NPHP3_N"/>
    <property type="match status" value="1"/>
</dbReference>
<dbReference type="Gene3D" id="3.40.50.1580">
    <property type="entry name" value="Nucleoside phosphorylase domain"/>
    <property type="match status" value="1"/>
</dbReference>
<dbReference type="RefSeq" id="XP_051366197.1">
    <property type="nucleotide sequence ID" value="XM_051509493.1"/>
</dbReference>
<dbReference type="Proteomes" id="UP001055219">
    <property type="component" value="Unassembled WGS sequence"/>
</dbReference>
<dbReference type="GO" id="GO:0009116">
    <property type="term" value="P:nucleoside metabolic process"/>
    <property type="evidence" value="ECO:0007669"/>
    <property type="project" value="InterPro"/>
</dbReference>
<keyword evidence="4" id="KW-1185">Reference proteome</keyword>
<evidence type="ECO:0000256" key="1">
    <source>
        <dbReference type="ARBA" id="ARBA00022737"/>
    </source>
</evidence>
<dbReference type="AlphaFoldDB" id="A0A9P9Y8E8"/>
<dbReference type="InterPro" id="IPR056884">
    <property type="entry name" value="NPHP3-like_N"/>
</dbReference>
<evidence type="ECO:0000313" key="4">
    <source>
        <dbReference type="Proteomes" id="UP001055219"/>
    </source>
</evidence>
<proteinExistence type="predicted"/>
<evidence type="ECO:0000313" key="3">
    <source>
        <dbReference type="EMBL" id="KAI6785341.1"/>
    </source>
</evidence>
<dbReference type="PANTHER" id="PTHR46082">
    <property type="entry name" value="ATP/GTP-BINDING PROTEIN-RELATED"/>
    <property type="match status" value="1"/>
</dbReference>
<dbReference type="OrthoDB" id="1577640at2759"/>
<dbReference type="InterPro" id="IPR035994">
    <property type="entry name" value="Nucleoside_phosphorylase_sf"/>
</dbReference>
<name>A0A9P9Y8E8_9HYPO</name>
<accession>A0A9P9Y8E8</accession>
<reference evidence="3" key="1">
    <citation type="journal article" date="2021" name="J Fungi (Basel)">
        <title>Genomic and Metabolomic Analyses of the Marine Fungus Emericellopsis cladophorae: Insights into Saltwater Adaptability Mechanisms and Its Biosynthetic Potential.</title>
        <authorList>
            <person name="Goncalves M.F.M."/>
            <person name="Hilario S."/>
            <person name="Van de Peer Y."/>
            <person name="Esteves A.C."/>
            <person name="Alves A."/>
        </authorList>
    </citation>
    <scope>NUCLEOTIDE SEQUENCE</scope>
    <source>
        <strain evidence="3">MUM 19.33</strain>
    </source>
</reference>
<sequence length="524" mass="57433">MTSPNDYSVGWICAIKVEYLAARLFLDEEYAPLKTQNPNDDNVYTLGRMGEHKIAIACLPKGSYGTVSAANVAKDMLRTFTNMRFGLMVGIGGGVPTSSHDIRLGDVVVSTPDGADGAVLQYDFGKTIQGKQFKMTGHLNQPPQILLSAVQNLGIEHQINGHTIDETITSILAANPRAKKQCQKPDPESDLLYHSDVVHTDGKAPESCMTGCGNASDVIITRPDRLDYEKGTQIHYGLIASSNSLMKDAKVCFRIATQVEDADPETKIRDALAGERNVLCFEMEAAGLMPSFKCLAIRGICDYSDSHKNKIWQGYAAMTAAAYAKGLLGRISPQRVDAENRVLLDLLSSTIIQSLLEEKGILLYFFFDFSDKAKQFFEDMLHSLLYQLYCISPSTHKPLDELLDSIEPSQPSVAQMISTFSAIAGAVERLRVVIDALDECITKNMLLAWLQDVCGRNTHLQLITTSRPTHDIESSIRSWAPPRADVFLGAGLIDPGICEVIHDKVSFGHLPARNAGRVLRLPGA</sequence>